<dbReference type="RefSeq" id="WP_119052871.1">
    <property type="nucleotide sequence ID" value="NZ_CP032157.1"/>
</dbReference>
<accession>A0A3B7MZ14</accession>
<keyword evidence="3" id="KW-1185">Reference proteome</keyword>
<dbReference type="Pfam" id="PF05118">
    <property type="entry name" value="Asp_Arg_Hydrox"/>
    <property type="match status" value="1"/>
</dbReference>
<dbReference type="Proteomes" id="UP000263900">
    <property type="component" value="Chromosome"/>
</dbReference>
<protein>
    <submittedName>
        <fullName evidence="2">Aspartyl/asparaginyl beta-hydroxylase domain-containing protein</fullName>
    </submittedName>
</protein>
<proteinExistence type="predicted"/>
<dbReference type="CDD" id="cd02209">
    <property type="entry name" value="cupin_XRE_C"/>
    <property type="match status" value="1"/>
</dbReference>
<reference evidence="2 3" key="1">
    <citation type="submission" date="2018-09" db="EMBL/GenBank/DDBJ databases">
        <title>Genome sequencing of strain 6GH32-13.</title>
        <authorList>
            <person name="Weon H.-Y."/>
            <person name="Heo J."/>
            <person name="Kwon S.-W."/>
        </authorList>
    </citation>
    <scope>NUCLEOTIDE SEQUENCE [LARGE SCALE GENOMIC DNA]</scope>
    <source>
        <strain evidence="2 3">5GH32-13</strain>
    </source>
</reference>
<feature type="domain" description="Aspartyl/asparaginy/proline hydroxylase" evidence="1">
    <location>
        <begin position="17"/>
        <end position="171"/>
    </location>
</feature>
<dbReference type="SUPFAM" id="SSF51197">
    <property type="entry name" value="Clavaminate synthase-like"/>
    <property type="match status" value="1"/>
</dbReference>
<dbReference type="InterPro" id="IPR007803">
    <property type="entry name" value="Asp/Arg/Pro-Hydrxlase"/>
</dbReference>
<dbReference type="InterPro" id="IPR027443">
    <property type="entry name" value="IPNS-like_sf"/>
</dbReference>
<evidence type="ECO:0000259" key="1">
    <source>
        <dbReference type="Pfam" id="PF05118"/>
    </source>
</evidence>
<dbReference type="EMBL" id="CP032157">
    <property type="protein sequence ID" value="AXY76995.1"/>
    <property type="molecule type" value="Genomic_DNA"/>
</dbReference>
<name>A0A3B7MZ14_9BACT</name>
<dbReference type="KEGG" id="pseg:D3H65_24740"/>
<dbReference type="AlphaFoldDB" id="A0A3B7MZ14"/>
<dbReference type="Gene3D" id="2.60.120.330">
    <property type="entry name" value="B-lactam Antibiotic, Isopenicillin N Synthase, Chain"/>
    <property type="match status" value="1"/>
</dbReference>
<dbReference type="OrthoDB" id="1441538at2"/>
<evidence type="ECO:0000313" key="3">
    <source>
        <dbReference type="Proteomes" id="UP000263900"/>
    </source>
</evidence>
<organism evidence="2 3">
    <name type="scientific">Paraflavitalea soli</name>
    <dbReference type="NCBI Taxonomy" id="2315862"/>
    <lineage>
        <taxon>Bacteria</taxon>
        <taxon>Pseudomonadati</taxon>
        <taxon>Bacteroidota</taxon>
        <taxon>Chitinophagia</taxon>
        <taxon>Chitinophagales</taxon>
        <taxon>Chitinophagaceae</taxon>
        <taxon>Paraflavitalea</taxon>
    </lineage>
</organism>
<evidence type="ECO:0000313" key="2">
    <source>
        <dbReference type="EMBL" id="AXY76995.1"/>
    </source>
</evidence>
<sequence length="228" mass="26418">MIRSAKIDIAINILALRQEILLLPNSWSPHFNTYHYEGEWTVLPLRSPGGHQDRIIPDLMSEDLFADTPLMDHCPAVKQLMATFQCPIRSVRLLNLKSGAIIKEHRDLDLAFENGEARLHIPVFTNEQVEFYVQQERIQMEPGDCWYINANLPHRVANHGPSDRIHLVIDCTVNDWLQQLFDRSPKTHVEEERKTGELLKMIFELRLQNTAITNRLADELEHSLLEQA</sequence>
<gene>
    <name evidence="2" type="ORF">D3H65_24740</name>
</gene>